<dbReference type="Gene3D" id="3.10.20.370">
    <property type="match status" value="1"/>
</dbReference>
<dbReference type="PANTHER" id="PTHR37984">
    <property type="entry name" value="PROTEIN CBG26694"/>
    <property type="match status" value="1"/>
</dbReference>
<evidence type="ECO:0000256" key="1">
    <source>
        <dbReference type="ARBA" id="ARBA00022679"/>
    </source>
</evidence>
<keyword evidence="5" id="KW-0378">Hydrolase</keyword>
<keyword evidence="2" id="KW-0548">Nucleotidyltransferase</keyword>
<accession>A0A131YE09</accession>
<keyword evidence="6" id="KW-0695">RNA-directed DNA polymerase</keyword>
<dbReference type="AlphaFoldDB" id="A0A131YE09"/>
<dbReference type="PANTHER" id="PTHR37984:SF5">
    <property type="entry name" value="PROTEIN NYNRIN-LIKE"/>
    <property type="match status" value="1"/>
</dbReference>
<evidence type="ECO:0000259" key="7">
    <source>
        <dbReference type="Pfam" id="PF17917"/>
    </source>
</evidence>
<dbReference type="InterPro" id="IPR041373">
    <property type="entry name" value="RT_RNaseH"/>
</dbReference>
<dbReference type="CDD" id="cd09274">
    <property type="entry name" value="RNase_HI_RT_Ty3"/>
    <property type="match status" value="1"/>
</dbReference>
<name>A0A131YE09_RHIAP</name>
<dbReference type="FunFam" id="3.10.20.370:FF:000001">
    <property type="entry name" value="Retrovirus-related Pol polyprotein from transposon 17.6-like protein"/>
    <property type="match status" value="1"/>
</dbReference>
<evidence type="ECO:0000313" key="8">
    <source>
        <dbReference type="EMBL" id="JAP76151.1"/>
    </source>
</evidence>
<dbReference type="SUPFAM" id="SSF56672">
    <property type="entry name" value="DNA/RNA polymerases"/>
    <property type="match status" value="1"/>
</dbReference>
<evidence type="ECO:0000256" key="2">
    <source>
        <dbReference type="ARBA" id="ARBA00022695"/>
    </source>
</evidence>
<proteinExistence type="predicted"/>
<dbReference type="Pfam" id="PF17917">
    <property type="entry name" value="RT_RNaseH"/>
    <property type="match status" value="1"/>
</dbReference>
<reference evidence="8" key="1">
    <citation type="journal article" date="2016" name="Ticks Tick Borne Dis.">
        <title>De novo assembly and annotation of the salivary gland transcriptome of Rhipicephalus appendiculatus male and female ticks during blood feeding.</title>
        <authorList>
            <person name="de Castro M.H."/>
            <person name="de Klerk D."/>
            <person name="Pienaar R."/>
            <person name="Latif A.A."/>
            <person name="Rees D.J."/>
            <person name="Mans B.J."/>
        </authorList>
    </citation>
    <scope>NUCLEOTIDE SEQUENCE</scope>
    <source>
        <tissue evidence="8">Salivary glands</tissue>
    </source>
</reference>
<evidence type="ECO:0000256" key="3">
    <source>
        <dbReference type="ARBA" id="ARBA00022722"/>
    </source>
</evidence>
<evidence type="ECO:0000256" key="5">
    <source>
        <dbReference type="ARBA" id="ARBA00022801"/>
    </source>
</evidence>
<dbReference type="GO" id="GO:0016787">
    <property type="term" value="F:hydrolase activity"/>
    <property type="evidence" value="ECO:0007669"/>
    <property type="project" value="UniProtKB-KW"/>
</dbReference>
<dbReference type="GO" id="GO:0004519">
    <property type="term" value="F:endonuclease activity"/>
    <property type="evidence" value="ECO:0007669"/>
    <property type="project" value="UniProtKB-KW"/>
</dbReference>
<protein>
    <submittedName>
        <fullName evidence="8">Tick transposon</fullName>
    </submittedName>
</protein>
<evidence type="ECO:0000256" key="4">
    <source>
        <dbReference type="ARBA" id="ARBA00022759"/>
    </source>
</evidence>
<organism evidence="8">
    <name type="scientific">Rhipicephalus appendiculatus</name>
    <name type="common">Brown ear tick</name>
    <dbReference type="NCBI Taxonomy" id="34631"/>
    <lineage>
        <taxon>Eukaryota</taxon>
        <taxon>Metazoa</taxon>
        <taxon>Ecdysozoa</taxon>
        <taxon>Arthropoda</taxon>
        <taxon>Chelicerata</taxon>
        <taxon>Arachnida</taxon>
        <taxon>Acari</taxon>
        <taxon>Parasitiformes</taxon>
        <taxon>Ixodida</taxon>
        <taxon>Ixodoidea</taxon>
        <taxon>Ixodidae</taxon>
        <taxon>Rhipicephalinae</taxon>
        <taxon>Rhipicephalus</taxon>
        <taxon>Rhipicephalus</taxon>
    </lineage>
</organism>
<keyword evidence="3" id="KW-0540">Nuclease</keyword>
<dbReference type="GO" id="GO:0003964">
    <property type="term" value="F:RNA-directed DNA polymerase activity"/>
    <property type="evidence" value="ECO:0007669"/>
    <property type="project" value="UniProtKB-KW"/>
</dbReference>
<sequence length="105" mass="11942">MSVPASGHGIGAVLLQRDTSGRERFVAYGRRALANAEQNYSITEQECLAVTWAIQKFHLCLYGRHFTVITDRHALCWLSSLKNLSGRLGRWVLRLLEYTFDLRGC</sequence>
<dbReference type="InterPro" id="IPR043502">
    <property type="entry name" value="DNA/RNA_pol_sf"/>
</dbReference>
<dbReference type="EMBL" id="GEDV01012406">
    <property type="protein sequence ID" value="JAP76151.1"/>
    <property type="molecule type" value="Transcribed_RNA"/>
</dbReference>
<evidence type="ECO:0000256" key="6">
    <source>
        <dbReference type="ARBA" id="ARBA00022918"/>
    </source>
</evidence>
<keyword evidence="1" id="KW-0808">Transferase</keyword>
<feature type="domain" description="Reverse transcriptase RNase H-like" evidence="7">
    <location>
        <begin position="3"/>
        <end position="98"/>
    </location>
</feature>
<keyword evidence="4" id="KW-0255">Endonuclease</keyword>
<dbReference type="InterPro" id="IPR050951">
    <property type="entry name" value="Retrovirus_Pol_polyprotein"/>
</dbReference>